<dbReference type="EMBL" id="JALLAZ020001473">
    <property type="protein sequence ID" value="KAL3774380.1"/>
    <property type="molecule type" value="Genomic_DNA"/>
</dbReference>
<dbReference type="Gene3D" id="2.130.10.10">
    <property type="entry name" value="YVTN repeat-like/Quinoprotein amine dehydrogenase"/>
    <property type="match status" value="1"/>
</dbReference>
<feature type="region of interest" description="Disordered" evidence="4">
    <location>
        <begin position="405"/>
        <end position="424"/>
    </location>
</feature>
<proteinExistence type="predicted"/>
<evidence type="ECO:0000256" key="4">
    <source>
        <dbReference type="SAM" id="MobiDB-lite"/>
    </source>
</evidence>
<dbReference type="SUPFAM" id="SSF50978">
    <property type="entry name" value="WD40 repeat-like"/>
    <property type="match status" value="1"/>
</dbReference>
<dbReference type="InterPro" id="IPR036322">
    <property type="entry name" value="WD40_repeat_dom_sf"/>
</dbReference>
<feature type="compositionally biased region" description="Low complexity" evidence="4">
    <location>
        <begin position="33"/>
        <end position="49"/>
    </location>
</feature>
<dbReference type="PROSITE" id="PS50294">
    <property type="entry name" value="WD_REPEATS_REGION"/>
    <property type="match status" value="1"/>
</dbReference>
<keyword evidence="2" id="KW-0677">Repeat</keyword>
<dbReference type="SMART" id="SM00320">
    <property type="entry name" value="WD40"/>
    <property type="match status" value="5"/>
</dbReference>
<feature type="repeat" description="WD" evidence="3">
    <location>
        <begin position="486"/>
        <end position="522"/>
    </location>
</feature>
<dbReference type="PANTHER" id="PTHR45903">
    <property type="entry name" value="GLUTAMATE-RICH WD REPEAT-CONTAINING PROTEIN 1"/>
    <property type="match status" value="1"/>
</dbReference>
<keyword evidence="7" id="KW-1185">Reference proteome</keyword>
<dbReference type="Proteomes" id="UP001530315">
    <property type="component" value="Unassembled WGS sequence"/>
</dbReference>
<feature type="repeat" description="WD" evidence="3">
    <location>
        <begin position="538"/>
        <end position="572"/>
    </location>
</feature>
<evidence type="ECO:0000259" key="5">
    <source>
        <dbReference type="Pfam" id="PF12265"/>
    </source>
</evidence>
<dbReference type="InterPro" id="IPR051972">
    <property type="entry name" value="Glutamate-rich_WD_repeat"/>
</dbReference>
<keyword evidence="1 3" id="KW-0853">WD repeat</keyword>
<evidence type="ECO:0000256" key="3">
    <source>
        <dbReference type="PROSITE-ProRule" id="PRU00221"/>
    </source>
</evidence>
<comment type="caution">
    <text evidence="6">The sequence shown here is derived from an EMBL/GenBank/DDBJ whole genome shotgun (WGS) entry which is preliminary data.</text>
</comment>
<feature type="region of interest" description="Disordered" evidence="4">
    <location>
        <begin position="583"/>
        <end position="605"/>
    </location>
</feature>
<dbReference type="InterPro" id="IPR015943">
    <property type="entry name" value="WD40/YVTN_repeat-like_dom_sf"/>
</dbReference>
<feature type="repeat" description="WD" evidence="3">
    <location>
        <begin position="362"/>
        <end position="395"/>
    </location>
</feature>
<sequence length="634" mass="69071">MGKKTKRSGHKSGDSDDMCRDGSNNVVSDGEISNNSTAASPTTPASAVADDNDDDLRRRRPPALRPVVERRAVDEGMQDDDDDDDDDDYEDDDDDYEDVYESSGDEGHDDDEAHGDAFAPPGDPSAAPADVPSRVRAWNPFLGEADASKLEMDETAYKMHHALTPEWPSLTLDVVPDRFLGDNRTRFPHTVTLVVGSQADVPGRNKLSVLRLSDLCRVPGSLGREKSERELDDEMLGEEWRHDDEEDGKDDDDNDESSDDEEEEEEERDPILEHYSFPHPSGGINRVRVCPHNSDVVAVWGESGTVSLYDIGGALDLLDRSGSNARNNNDNNNNNNGKKSDKKKEIIGPPVRRMRKDPFFVYSGHSTEGYAIDWSRVTPGRLATADRDGNVHVWDATHPVARDDDVACTGGKRGGGGRGGGSPWGNSSFVVKPTYSAHGDNLDAPSVEDLQWSPTESTVLASGECGGYVRIYDVRCPGRAMISNKVHANGADVNVISWNGLVGNLLASGGDDGTFSVWDLRNFKTPDPSVPPRPLARFRSHRTPITSLEWHPTDESMIAVSDDRGTYIYDLSIEEDDPDAVAAAGRNEGEGGRDDGGGGVEGEIPPQLLFVHSGSEMTKEIFAEEREPNGELSG</sequence>
<feature type="compositionally biased region" description="Acidic residues" evidence="4">
    <location>
        <begin position="76"/>
        <end position="113"/>
    </location>
</feature>
<dbReference type="InterPro" id="IPR022052">
    <property type="entry name" value="Histone-bd_RBBP4-like_N"/>
</dbReference>
<feature type="compositionally biased region" description="Basic and acidic residues" evidence="4">
    <location>
        <begin position="11"/>
        <end position="20"/>
    </location>
</feature>
<evidence type="ECO:0000256" key="1">
    <source>
        <dbReference type="ARBA" id="ARBA00022574"/>
    </source>
</evidence>
<evidence type="ECO:0000313" key="6">
    <source>
        <dbReference type="EMBL" id="KAL3774380.1"/>
    </source>
</evidence>
<dbReference type="Pfam" id="PF00400">
    <property type="entry name" value="WD40"/>
    <property type="match status" value="3"/>
</dbReference>
<protein>
    <recommendedName>
        <fullName evidence="5">Histone-binding protein RBBP4-like N-terminal domain-containing protein</fullName>
    </recommendedName>
</protein>
<feature type="compositionally biased region" description="Low complexity" evidence="4">
    <location>
        <begin position="116"/>
        <end position="132"/>
    </location>
</feature>
<feature type="compositionally biased region" description="Basic residues" evidence="4">
    <location>
        <begin position="1"/>
        <end position="10"/>
    </location>
</feature>
<organism evidence="6 7">
    <name type="scientific">Stephanodiscus triporus</name>
    <dbReference type="NCBI Taxonomy" id="2934178"/>
    <lineage>
        <taxon>Eukaryota</taxon>
        <taxon>Sar</taxon>
        <taxon>Stramenopiles</taxon>
        <taxon>Ochrophyta</taxon>
        <taxon>Bacillariophyta</taxon>
        <taxon>Coscinodiscophyceae</taxon>
        <taxon>Thalassiosirophycidae</taxon>
        <taxon>Stephanodiscales</taxon>
        <taxon>Stephanodiscaceae</taxon>
        <taxon>Stephanodiscus</taxon>
    </lineage>
</organism>
<evidence type="ECO:0000313" key="7">
    <source>
        <dbReference type="Proteomes" id="UP001530315"/>
    </source>
</evidence>
<name>A0ABD3NEP2_9STRA</name>
<feature type="region of interest" description="Disordered" evidence="4">
    <location>
        <begin position="322"/>
        <end position="350"/>
    </location>
</feature>
<dbReference type="PROSITE" id="PS50082">
    <property type="entry name" value="WD_REPEATS_2"/>
    <property type="match status" value="3"/>
</dbReference>
<feature type="compositionally biased region" description="Basic and acidic residues" evidence="4">
    <location>
        <begin position="587"/>
        <end position="596"/>
    </location>
</feature>
<dbReference type="AlphaFoldDB" id="A0ABD3NEP2"/>
<feature type="compositionally biased region" description="Low complexity" evidence="4">
    <location>
        <begin position="322"/>
        <end position="337"/>
    </location>
</feature>
<feature type="compositionally biased region" description="Gly residues" evidence="4">
    <location>
        <begin position="411"/>
        <end position="423"/>
    </location>
</feature>
<dbReference type="InterPro" id="IPR001680">
    <property type="entry name" value="WD40_rpt"/>
</dbReference>
<gene>
    <name evidence="6" type="ORF">ACHAW5_009077</name>
</gene>
<feature type="region of interest" description="Disordered" evidence="4">
    <location>
        <begin position="1"/>
        <end position="132"/>
    </location>
</feature>
<dbReference type="Pfam" id="PF12265">
    <property type="entry name" value="CAF1C_H4-bd"/>
    <property type="match status" value="1"/>
</dbReference>
<reference evidence="6 7" key="1">
    <citation type="submission" date="2024-10" db="EMBL/GenBank/DDBJ databases">
        <title>Updated reference genomes for cyclostephanoid diatoms.</title>
        <authorList>
            <person name="Roberts W.R."/>
            <person name="Alverson A.J."/>
        </authorList>
    </citation>
    <scope>NUCLEOTIDE SEQUENCE [LARGE SCALE GENOMIC DNA]</scope>
    <source>
        <strain evidence="6 7">AJA276-08</strain>
    </source>
</reference>
<feature type="region of interest" description="Disordered" evidence="4">
    <location>
        <begin position="224"/>
        <end position="278"/>
    </location>
</feature>
<feature type="compositionally biased region" description="Acidic residues" evidence="4">
    <location>
        <begin position="244"/>
        <end position="268"/>
    </location>
</feature>
<accession>A0ABD3NEP2</accession>
<feature type="domain" description="Histone-binding protein RBBP4-like N-terminal" evidence="5">
    <location>
        <begin position="149"/>
        <end position="215"/>
    </location>
</feature>
<dbReference type="PANTHER" id="PTHR45903:SF1">
    <property type="entry name" value="GLUTAMATE-RICH WD REPEAT-CONTAINING PROTEIN 1"/>
    <property type="match status" value="1"/>
</dbReference>
<evidence type="ECO:0000256" key="2">
    <source>
        <dbReference type="ARBA" id="ARBA00022737"/>
    </source>
</evidence>